<accession>A0ABD2PNM8</accession>
<sequence>MVAQLILEITLIHLLLCQTSATQQDSSLWPGSDPSVYLPKCLHNGKRDWSGGKLACICTDTSKFNGPLCEANRVTIANKYDDFLIKLDSAKSTSKSTIARVSFSFVSNLYEGTGKLIAFRNNRPDSEAIEFSISLLSGVVSLEVESFKSNISSRSLTDNTWHTVDLTFVKQAQKLDLLVVVDAFSASERESRRIPLQNSFDKATISVGESVLIGENGSSLEITCLENLYVNEQL</sequence>
<dbReference type="InterPro" id="IPR001791">
    <property type="entry name" value="Laminin_G"/>
</dbReference>
<evidence type="ECO:0000313" key="4">
    <source>
        <dbReference type="EMBL" id="KAL3308755.1"/>
    </source>
</evidence>
<dbReference type="EMBL" id="JBJKFK010004736">
    <property type="protein sequence ID" value="KAL3308755.1"/>
    <property type="molecule type" value="Genomic_DNA"/>
</dbReference>
<evidence type="ECO:0000313" key="5">
    <source>
        <dbReference type="Proteomes" id="UP001626550"/>
    </source>
</evidence>
<dbReference type="Proteomes" id="UP001626550">
    <property type="component" value="Unassembled WGS sequence"/>
</dbReference>
<dbReference type="AlphaFoldDB" id="A0ABD2PNM8"/>
<feature type="chain" id="PRO_5044867516" description="Laminin G domain-containing protein" evidence="2">
    <location>
        <begin position="22"/>
        <end position="234"/>
    </location>
</feature>
<gene>
    <name evidence="4" type="ORF">Ciccas_012708</name>
</gene>
<comment type="caution">
    <text evidence="4">The sequence shown here is derived from an EMBL/GenBank/DDBJ whole genome shotgun (WGS) entry which is preliminary data.</text>
</comment>
<reference evidence="4 5" key="1">
    <citation type="submission" date="2024-11" db="EMBL/GenBank/DDBJ databases">
        <title>Adaptive evolution of stress response genes in parasites aligns with host niche diversity.</title>
        <authorList>
            <person name="Hahn C."/>
            <person name="Resl P."/>
        </authorList>
    </citation>
    <scope>NUCLEOTIDE SEQUENCE [LARGE SCALE GENOMIC DNA]</scope>
    <source>
        <strain evidence="4">EGGRZ-B1_66</strain>
        <tissue evidence="4">Body</tissue>
    </source>
</reference>
<evidence type="ECO:0000256" key="1">
    <source>
        <dbReference type="PROSITE-ProRule" id="PRU00122"/>
    </source>
</evidence>
<protein>
    <recommendedName>
        <fullName evidence="3">Laminin G domain-containing protein</fullName>
    </recommendedName>
</protein>
<comment type="caution">
    <text evidence="1">Lacks conserved residue(s) required for the propagation of feature annotation.</text>
</comment>
<evidence type="ECO:0000256" key="2">
    <source>
        <dbReference type="SAM" id="SignalP"/>
    </source>
</evidence>
<dbReference type="Gene3D" id="2.60.120.200">
    <property type="match status" value="1"/>
</dbReference>
<feature type="domain" description="Laminin G" evidence="3">
    <location>
        <begin position="74"/>
        <end position="234"/>
    </location>
</feature>
<feature type="signal peptide" evidence="2">
    <location>
        <begin position="1"/>
        <end position="21"/>
    </location>
</feature>
<keyword evidence="5" id="KW-1185">Reference proteome</keyword>
<proteinExistence type="predicted"/>
<keyword evidence="2" id="KW-0732">Signal</keyword>
<feature type="non-terminal residue" evidence="4">
    <location>
        <position position="234"/>
    </location>
</feature>
<organism evidence="4 5">
    <name type="scientific">Cichlidogyrus casuarinus</name>
    <dbReference type="NCBI Taxonomy" id="1844966"/>
    <lineage>
        <taxon>Eukaryota</taxon>
        <taxon>Metazoa</taxon>
        <taxon>Spiralia</taxon>
        <taxon>Lophotrochozoa</taxon>
        <taxon>Platyhelminthes</taxon>
        <taxon>Monogenea</taxon>
        <taxon>Monopisthocotylea</taxon>
        <taxon>Dactylogyridea</taxon>
        <taxon>Ancyrocephalidae</taxon>
        <taxon>Cichlidogyrus</taxon>
    </lineage>
</organism>
<evidence type="ECO:0000259" key="3">
    <source>
        <dbReference type="PROSITE" id="PS50025"/>
    </source>
</evidence>
<name>A0ABD2PNM8_9PLAT</name>
<dbReference type="PROSITE" id="PS50025">
    <property type="entry name" value="LAM_G_DOMAIN"/>
    <property type="match status" value="1"/>
</dbReference>